<dbReference type="SUPFAM" id="SSF48452">
    <property type="entry name" value="TPR-like"/>
    <property type="match status" value="2"/>
</dbReference>
<feature type="repeat" description="TPR" evidence="3">
    <location>
        <begin position="70"/>
        <end position="103"/>
    </location>
</feature>
<dbReference type="AlphaFoldDB" id="A0A5C5XQV5"/>
<dbReference type="OrthoDB" id="9777890at2"/>
<dbReference type="InterPro" id="IPR027417">
    <property type="entry name" value="P-loop_NTPase"/>
</dbReference>
<dbReference type="InterPro" id="IPR019734">
    <property type="entry name" value="TPR_rpt"/>
</dbReference>
<protein>
    <submittedName>
        <fullName evidence="4">Lipoprotein NlpI</fullName>
    </submittedName>
</protein>
<keyword evidence="1" id="KW-0677">Repeat</keyword>
<dbReference type="InterPro" id="IPR052346">
    <property type="entry name" value="O-mannosyl-transferase_TMTC"/>
</dbReference>
<evidence type="ECO:0000256" key="1">
    <source>
        <dbReference type="ARBA" id="ARBA00022737"/>
    </source>
</evidence>
<organism evidence="4 5">
    <name type="scientific">Rubinisphaera italica</name>
    <dbReference type="NCBI Taxonomy" id="2527969"/>
    <lineage>
        <taxon>Bacteria</taxon>
        <taxon>Pseudomonadati</taxon>
        <taxon>Planctomycetota</taxon>
        <taxon>Planctomycetia</taxon>
        <taxon>Planctomycetales</taxon>
        <taxon>Planctomycetaceae</taxon>
        <taxon>Rubinisphaera</taxon>
    </lineage>
</organism>
<dbReference type="PROSITE" id="PS50005">
    <property type="entry name" value="TPR"/>
    <property type="match status" value="6"/>
</dbReference>
<feature type="repeat" description="TPR" evidence="3">
    <location>
        <begin position="206"/>
        <end position="239"/>
    </location>
</feature>
<accession>A0A5C5XQV5</accession>
<reference evidence="4 5" key="1">
    <citation type="submission" date="2019-02" db="EMBL/GenBank/DDBJ databases">
        <title>Deep-cultivation of Planctomycetes and their phenomic and genomic characterization uncovers novel biology.</title>
        <authorList>
            <person name="Wiegand S."/>
            <person name="Jogler M."/>
            <person name="Boedeker C."/>
            <person name="Pinto D."/>
            <person name="Vollmers J."/>
            <person name="Rivas-Marin E."/>
            <person name="Kohn T."/>
            <person name="Peeters S.H."/>
            <person name="Heuer A."/>
            <person name="Rast P."/>
            <person name="Oberbeckmann S."/>
            <person name="Bunk B."/>
            <person name="Jeske O."/>
            <person name="Meyerdierks A."/>
            <person name="Storesund J.E."/>
            <person name="Kallscheuer N."/>
            <person name="Luecker S."/>
            <person name="Lage O.M."/>
            <person name="Pohl T."/>
            <person name="Merkel B.J."/>
            <person name="Hornburger P."/>
            <person name="Mueller R.-W."/>
            <person name="Bruemmer F."/>
            <person name="Labrenz M."/>
            <person name="Spormann A.M."/>
            <person name="Op Den Camp H."/>
            <person name="Overmann J."/>
            <person name="Amann R."/>
            <person name="Jetten M.S.M."/>
            <person name="Mascher T."/>
            <person name="Medema M.H."/>
            <person name="Devos D.P."/>
            <person name="Kaster A.-K."/>
            <person name="Ovreas L."/>
            <person name="Rohde M."/>
            <person name="Galperin M.Y."/>
            <person name="Jogler C."/>
        </authorList>
    </citation>
    <scope>NUCLEOTIDE SEQUENCE [LARGE SCALE GENOMIC DNA]</scope>
    <source>
        <strain evidence="4 5">Pan54</strain>
    </source>
</reference>
<evidence type="ECO:0000313" key="4">
    <source>
        <dbReference type="EMBL" id="TWT64112.1"/>
    </source>
</evidence>
<dbReference type="Gene3D" id="3.40.50.300">
    <property type="entry name" value="P-loop containing nucleotide triphosphate hydrolases"/>
    <property type="match status" value="1"/>
</dbReference>
<dbReference type="Pfam" id="PF13181">
    <property type="entry name" value="TPR_8"/>
    <property type="match status" value="2"/>
</dbReference>
<gene>
    <name evidence="4" type="ORF">Pan54_48730</name>
</gene>
<name>A0A5C5XQV5_9PLAN</name>
<dbReference type="InterPro" id="IPR011990">
    <property type="entry name" value="TPR-like_helical_dom_sf"/>
</dbReference>
<feature type="repeat" description="TPR" evidence="3">
    <location>
        <begin position="345"/>
        <end position="378"/>
    </location>
</feature>
<keyword evidence="5" id="KW-1185">Reference proteome</keyword>
<proteinExistence type="predicted"/>
<evidence type="ECO:0000256" key="2">
    <source>
        <dbReference type="ARBA" id="ARBA00022803"/>
    </source>
</evidence>
<dbReference type="Gene3D" id="1.25.40.10">
    <property type="entry name" value="Tetratricopeptide repeat domain"/>
    <property type="match status" value="3"/>
</dbReference>
<comment type="caution">
    <text evidence="4">The sequence shown here is derived from an EMBL/GenBank/DDBJ whole genome shotgun (WGS) entry which is preliminary data.</text>
</comment>
<evidence type="ECO:0000256" key="3">
    <source>
        <dbReference type="PROSITE-ProRule" id="PRU00339"/>
    </source>
</evidence>
<feature type="repeat" description="TPR" evidence="3">
    <location>
        <begin position="138"/>
        <end position="171"/>
    </location>
</feature>
<dbReference type="EMBL" id="SJPG01000001">
    <property type="protein sequence ID" value="TWT64112.1"/>
    <property type="molecule type" value="Genomic_DNA"/>
</dbReference>
<dbReference type="Pfam" id="PF13432">
    <property type="entry name" value="TPR_16"/>
    <property type="match status" value="2"/>
</dbReference>
<dbReference type="Pfam" id="PF13469">
    <property type="entry name" value="Sulfotransfer_3"/>
    <property type="match status" value="1"/>
</dbReference>
<sequence>MSTSPELQHALELHQQGDFSTAILLYDQLLRSRRDAMTLQLRGLAEHHRGNHREALPFLKEALRQPNPTAKLHLNTGNVYKALGNLQPAENHFLQATKINPALCDSWKSLAETQAGLNKEILAIESLHKALQIEPGEVSCHRLLGKIFAKTGQLDEAVTSYLRVLELGAETPAVLNELGSLYRVMGKLKEAVELFQRATQIDVRQPGLWCNYGATLHELKRLTEAEKALKQAVRLHPQFAGAHYNLGNLYRDCHRNDQAIEHYQKAVEWAPDSTDFRLNYVSMLNTVGRFEESAVQCRELIRIDPNFAPAYYNLFTFNSDHVTEHEVAELERLLHNEELDEIARANAFFSLGKRSDRLGLYSEAFAHFEKANQLTPRRLNFDEGRLKSLVDQMIAAFPAHANPSHQFRGSKTTQPIFILGMPRSGSTLIDQILTSHSHVQGAGEFDGIRHLIQNFLERPFRQEGQNEKAYPGCLSELSQSYLEEMAQVYLQRLVATAGEAKRITDKMPNNAFQLGLISMLFPEATIIYTQRDPRDIGLSCYFQNFTAYHEFSFDLKNIGIFYREHLRLMEHWHHVLPITIHEVVYEELVSNQVTETHRLVEEICGLPWEESCLQFHQNERAVHTASLWQVRQPIYQQSVQKWKQYEKYIGPLLETLPVDTQRFDSPLSQ</sequence>
<dbReference type="Pfam" id="PF00515">
    <property type="entry name" value="TPR_1"/>
    <property type="match status" value="1"/>
</dbReference>
<dbReference type="PANTHER" id="PTHR44227:SF3">
    <property type="entry name" value="PROTEIN O-MANNOSYL-TRANSFERASE TMTC4"/>
    <property type="match status" value="1"/>
</dbReference>
<dbReference type="PANTHER" id="PTHR44227">
    <property type="match status" value="1"/>
</dbReference>
<keyword evidence="4" id="KW-0449">Lipoprotein</keyword>
<dbReference type="RefSeq" id="WP_146505852.1">
    <property type="nucleotide sequence ID" value="NZ_SJPG01000001.1"/>
</dbReference>
<dbReference type="PROSITE" id="PS50293">
    <property type="entry name" value="TPR_REGION"/>
    <property type="match status" value="1"/>
</dbReference>
<feature type="repeat" description="TPR" evidence="3">
    <location>
        <begin position="240"/>
        <end position="273"/>
    </location>
</feature>
<dbReference type="Proteomes" id="UP000316095">
    <property type="component" value="Unassembled WGS sequence"/>
</dbReference>
<feature type="repeat" description="TPR" evidence="3">
    <location>
        <begin position="172"/>
        <end position="205"/>
    </location>
</feature>
<dbReference type="SUPFAM" id="SSF52540">
    <property type="entry name" value="P-loop containing nucleoside triphosphate hydrolases"/>
    <property type="match status" value="1"/>
</dbReference>
<dbReference type="SMART" id="SM00028">
    <property type="entry name" value="TPR"/>
    <property type="match status" value="8"/>
</dbReference>
<evidence type="ECO:0000313" key="5">
    <source>
        <dbReference type="Proteomes" id="UP000316095"/>
    </source>
</evidence>
<keyword evidence="2 3" id="KW-0802">TPR repeat</keyword>